<feature type="compositionally biased region" description="Gly residues" evidence="1">
    <location>
        <begin position="1"/>
        <end position="15"/>
    </location>
</feature>
<sequence>MSQLGGGDRAYAGGGNREHKGRIGCPQQRSTSSLGTMSPTPSLESMEFSDQIFPSGFLLLRLGQEDGGRKM</sequence>
<dbReference type="AlphaFoldDB" id="C4IYG0"/>
<feature type="compositionally biased region" description="Polar residues" evidence="1">
    <location>
        <begin position="27"/>
        <end position="43"/>
    </location>
</feature>
<evidence type="ECO:0000313" key="2">
    <source>
        <dbReference type="EMBL" id="ACR33960.1"/>
    </source>
</evidence>
<reference evidence="2" key="1">
    <citation type="journal article" date="2009" name="PLoS Genet.">
        <title>Sequencing, mapping, and analysis of 27,455 maize full-length cDNAs.</title>
        <authorList>
            <person name="Soderlund C."/>
            <person name="Descour A."/>
            <person name="Kudrna D."/>
            <person name="Bomhoff M."/>
            <person name="Boyd L."/>
            <person name="Currie J."/>
            <person name="Angelova A."/>
            <person name="Collura K."/>
            <person name="Wissotski M."/>
            <person name="Ashley E."/>
            <person name="Morrow D."/>
            <person name="Fernandes J."/>
            <person name="Walbot V."/>
            <person name="Yu Y."/>
        </authorList>
    </citation>
    <scope>NUCLEOTIDE SEQUENCE</scope>
    <source>
        <strain evidence="2">B73</strain>
    </source>
</reference>
<accession>C4IYG0</accession>
<dbReference type="EMBL" id="BT083607">
    <property type="protein sequence ID" value="ACR33960.1"/>
    <property type="molecule type" value="mRNA"/>
</dbReference>
<feature type="region of interest" description="Disordered" evidence="1">
    <location>
        <begin position="1"/>
        <end position="48"/>
    </location>
</feature>
<protein>
    <submittedName>
        <fullName evidence="2">Uncharacterized protein</fullName>
    </submittedName>
</protein>
<proteinExistence type="evidence at transcript level"/>
<name>C4IYG0_MAIZE</name>
<reference evidence="2" key="2">
    <citation type="submission" date="2012-06" db="EMBL/GenBank/DDBJ databases">
        <authorList>
            <person name="Yu Y."/>
            <person name="Currie J."/>
            <person name="Lomeli R."/>
            <person name="Angelova A."/>
            <person name="Collura K."/>
            <person name="Wissotski M."/>
            <person name="Campos D."/>
            <person name="Kudrna D."/>
            <person name="Golser W."/>
            <person name="Ashely E."/>
            <person name="Descour A."/>
            <person name="Fernandes J."/>
            <person name="Soderlund C."/>
            <person name="Walbot V."/>
        </authorList>
    </citation>
    <scope>NUCLEOTIDE SEQUENCE</scope>
    <source>
        <strain evidence="2">B73</strain>
    </source>
</reference>
<organism evidence="2">
    <name type="scientific">Zea mays</name>
    <name type="common">Maize</name>
    <dbReference type="NCBI Taxonomy" id="4577"/>
    <lineage>
        <taxon>Eukaryota</taxon>
        <taxon>Viridiplantae</taxon>
        <taxon>Streptophyta</taxon>
        <taxon>Embryophyta</taxon>
        <taxon>Tracheophyta</taxon>
        <taxon>Spermatophyta</taxon>
        <taxon>Magnoliopsida</taxon>
        <taxon>Liliopsida</taxon>
        <taxon>Poales</taxon>
        <taxon>Poaceae</taxon>
        <taxon>PACMAD clade</taxon>
        <taxon>Panicoideae</taxon>
        <taxon>Andropogonodae</taxon>
        <taxon>Andropogoneae</taxon>
        <taxon>Tripsacinae</taxon>
        <taxon>Zea</taxon>
    </lineage>
</organism>
<evidence type="ECO:0000256" key="1">
    <source>
        <dbReference type="SAM" id="MobiDB-lite"/>
    </source>
</evidence>